<reference evidence="7 8" key="1">
    <citation type="submission" date="2018-04" db="EMBL/GenBank/DDBJ databases">
        <title>Polynucleobacter sp. UK-Long2-W17 genome.</title>
        <authorList>
            <person name="Hahn M.W."/>
        </authorList>
    </citation>
    <scope>NUCLEOTIDE SEQUENCE [LARGE SCALE GENOMIC DNA]</scope>
    <source>
        <strain evidence="7 8">UK-Long2-W17</strain>
    </source>
</reference>
<sequence length="350" mass="37718">MSTTSSYAAQSATSLLAPFKIDRRDLGVNDVKIDIEFCGVCHTDIHYAKNEWGSTHYPVVPGHEIIGKVAALGSAVKHLKIGQRVGAGYMAGSCHQCPSCKAHLEQYCLKGFTTIFNSPTKDPGGFAYGGYAKNIVLDQHFVLSVPTGLDPAGAAPLLCAGITTYSPLMHWGVKPGMTVGIIGLGGLGHLGIKLSHAMGAKTIMITTSKTKALDAIKLGADEALISTDKIAMNRMLNQFDFLLNTIPVPHDFNPYLRLLKLDGTMCIVGSIGPTAELNTEPLVYGRRSIAGSIVGSITETQEMLYFCAKHHITANIEIIKMNEINVAFERMLKGDIKYRFVIDMSSLSVT</sequence>
<name>A0A6M9PD40_9BURK</name>
<evidence type="ECO:0000256" key="3">
    <source>
        <dbReference type="ARBA" id="ARBA00022833"/>
    </source>
</evidence>
<evidence type="ECO:0000256" key="2">
    <source>
        <dbReference type="ARBA" id="ARBA00022723"/>
    </source>
</evidence>
<dbReference type="FunFam" id="3.40.50.720:FF:000022">
    <property type="entry name" value="Cinnamyl alcohol dehydrogenase"/>
    <property type="match status" value="1"/>
</dbReference>
<dbReference type="Proteomes" id="UP000501090">
    <property type="component" value="Chromosome"/>
</dbReference>
<accession>A0A6M9PD40</accession>
<dbReference type="InterPro" id="IPR013149">
    <property type="entry name" value="ADH-like_C"/>
</dbReference>
<evidence type="ECO:0000259" key="6">
    <source>
        <dbReference type="SMART" id="SM00829"/>
    </source>
</evidence>
<dbReference type="SUPFAM" id="SSF51735">
    <property type="entry name" value="NAD(P)-binding Rossmann-fold domains"/>
    <property type="match status" value="1"/>
</dbReference>
<keyword evidence="2 5" id="KW-0479">Metal-binding</keyword>
<dbReference type="PROSITE" id="PS00065">
    <property type="entry name" value="D_2_HYDROXYACID_DH_1"/>
    <property type="match status" value="1"/>
</dbReference>
<dbReference type="InterPro" id="IPR020843">
    <property type="entry name" value="ER"/>
</dbReference>
<dbReference type="SUPFAM" id="SSF50129">
    <property type="entry name" value="GroES-like"/>
    <property type="match status" value="1"/>
</dbReference>
<dbReference type="InterPro" id="IPR047109">
    <property type="entry name" value="CAD-like"/>
</dbReference>
<dbReference type="PROSITE" id="PS00059">
    <property type="entry name" value="ADH_ZINC"/>
    <property type="match status" value="1"/>
</dbReference>
<dbReference type="InterPro" id="IPR011032">
    <property type="entry name" value="GroES-like_sf"/>
</dbReference>
<evidence type="ECO:0000256" key="1">
    <source>
        <dbReference type="ARBA" id="ARBA00001947"/>
    </source>
</evidence>
<dbReference type="RefSeq" id="WP_173959647.1">
    <property type="nucleotide sequence ID" value="NZ_CBCSCC010000014.1"/>
</dbReference>
<dbReference type="Gene3D" id="3.90.180.10">
    <property type="entry name" value="Medium-chain alcohol dehydrogenases, catalytic domain"/>
    <property type="match status" value="1"/>
</dbReference>
<dbReference type="InterPro" id="IPR013154">
    <property type="entry name" value="ADH-like_N"/>
</dbReference>
<organism evidence="7 8">
    <name type="scientific">Polynucleobacter arcticus</name>
    <dbReference type="NCBI Taxonomy" id="1743165"/>
    <lineage>
        <taxon>Bacteria</taxon>
        <taxon>Pseudomonadati</taxon>
        <taxon>Pseudomonadota</taxon>
        <taxon>Betaproteobacteria</taxon>
        <taxon>Burkholderiales</taxon>
        <taxon>Burkholderiaceae</taxon>
        <taxon>Polynucleobacter</taxon>
    </lineage>
</organism>
<dbReference type="KEGG" id="pard:DN92_01815"/>
<proteinExistence type="inferred from homology"/>
<dbReference type="PANTHER" id="PTHR42683">
    <property type="entry name" value="ALDEHYDE REDUCTASE"/>
    <property type="match status" value="1"/>
</dbReference>
<evidence type="ECO:0000256" key="5">
    <source>
        <dbReference type="RuleBase" id="RU361277"/>
    </source>
</evidence>
<gene>
    <name evidence="7" type="ORF">DN92_01815</name>
</gene>
<evidence type="ECO:0000256" key="4">
    <source>
        <dbReference type="ARBA" id="ARBA00023002"/>
    </source>
</evidence>
<keyword evidence="8" id="KW-1185">Reference proteome</keyword>
<dbReference type="GO" id="GO:0008270">
    <property type="term" value="F:zinc ion binding"/>
    <property type="evidence" value="ECO:0007669"/>
    <property type="project" value="InterPro"/>
</dbReference>
<dbReference type="EMBL" id="CP028940">
    <property type="protein sequence ID" value="QKM59874.1"/>
    <property type="molecule type" value="Genomic_DNA"/>
</dbReference>
<dbReference type="CDD" id="cd05283">
    <property type="entry name" value="CAD1"/>
    <property type="match status" value="1"/>
</dbReference>
<dbReference type="InterPro" id="IPR036291">
    <property type="entry name" value="NAD(P)-bd_dom_sf"/>
</dbReference>
<dbReference type="Pfam" id="PF08240">
    <property type="entry name" value="ADH_N"/>
    <property type="match status" value="1"/>
</dbReference>
<dbReference type="InterPro" id="IPR002328">
    <property type="entry name" value="ADH_Zn_CS"/>
</dbReference>
<dbReference type="SMART" id="SM00829">
    <property type="entry name" value="PKS_ER"/>
    <property type="match status" value="1"/>
</dbReference>
<dbReference type="Pfam" id="PF00107">
    <property type="entry name" value="ADH_zinc_N"/>
    <property type="match status" value="1"/>
</dbReference>
<comment type="cofactor">
    <cofactor evidence="1 5">
        <name>Zn(2+)</name>
        <dbReference type="ChEBI" id="CHEBI:29105"/>
    </cofactor>
</comment>
<evidence type="ECO:0000313" key="8">
    <source>
        <dbReference type="Proteomes" id="UP000501090"/>
    </source>
</evidence>
<feature type="domain" description="Enoyl reductase (ER)" evidence="6">
    <location>
        <begin position="11"/>
        <end position="342"/>
    </location>
</feature>
<dbReference type="InterPro" id="IPR029752">
    <property type="entry name" value="D-isomer_DH_CS1"/>
</dbReference>
<dbReference type="Gene3D" id="3.40.50.720">
    <property type="entry name" value="NAD(P)-binding Rossmann-like Domain"/>
    <property type="match status" value="1"/>
</dbReference>
<protein>
    <submittedName>
        <fullName evidence="7">Hydroxyacid dehydrogenase</fullName>
    </submittedName>
</protein>
<keyword evidence="4" id="KW-0560">Oxidoreductase</keyword>
<dbReference type="GO" id="GO:0008106">
    <property type="term" value="F:alcohol dehydrogenase (NADP+) activity"/>
    <property type="evidence" value="ECO:0007669"/>
    <property type="project" value="UniProtKB-ARBA"/>
</dbReference>
<comment type="similarity">
    <text evidence="5">Belongs to the zinc-containing alcohol dehydrogenase family.</text>
</comment>
<keyword evidence="3 5" id="KW-0862">Zinc</keyword>
<dbReference type="AlphaFoldDB" id="A0A6M9PD40"/>
<evidence type="ECO:0000313" key="7">
    <source>
        <dbReference type="EMBL" id="QKM59874.1"/>
    </source>
</evidence>